<accession>A0A4E0S4I3</accession>
<evidence type="ECO:0000256" key="1">
    <source>
        <dbReference type="ARBA" id="ARBA00004613"/>
    </source>
</evidence>
<comment type="subcellular location">
    <subcellularLocation>
        <location evidence="1">Secreted</location>
    </subcellularLocation>
</comment>
<dbReference type="GO" id="GO:0007608">
    <property type="term" value="P:sensory perception of smell"/>
    <property type="evidence" value="ECO:0007669"/>
    <property type="project" value="UniProtKB-ARBA"/>
</dbReference>
<feature type="chain" id="PRO_5020021542" evidence="4">
    <location>
        <begin position="24"/>
        <end position="146"/>
    </location>
</feature>
<evidence type="ECO:0000256" key="4">
    <source>
        <dbReference type="SAM" id="SignalP"/>
    </source>
</evidence>
<dbReference type="GO" id="GO:0005576">
    <property type="term" value="C:extracellular region"/>
    <property type="evidence" value="ECO:0007669"/>
    <property type="project" value="UniProtKB-SubCell"/>
</dbReference>
<dbReference type="PANTHER" id="PTHR21364">
    <property type="entry name" value="GENERAL ODORANT-BINDING PROTEIN 19A"/>
    <property type="match status" value="1"/>
</dbReference>
<dbReference type="InterPro" id="IPR036728">
    <property type="entry name" value="PBP_GOBP_sf"/>
</dbReference>
<comment type="similarity">
    <text evidence="2">Belongs to the PBP/GOBP family.</text>
</comment>
<evidence type="ECO:0000256" key="3">
    <source>
        <dbReference type="ARBA" id="ARBA00022525"/>
    </source>
</evidence>
<dbReference type="SUPFAM" id="SSF47565">
    <property type="entry name" value="Insect pheromone/odorant-binding proteins"/>
    <property type="match status" value="1"/>
</dbReference>
<keyword evidence="3" id="KW-0964">Secreted</keyword>
<evidence type="ECO:0000313" key="5">
    <source>
        <dbReference type="EMBL" id="THK33083.1"/>
    </source>
</evidence>
<dbReference type="PANTHER" id="PTHR21364:SF2">
    <property type="entry name" value="GENERAL ODORANT-BINDING PROTEIN 19A"/>
    <property type="match status" value="1"/>
</dbReference>
<dbReference type="Gene3D" id="1.10.238.20">
    <property type="entry name" value="Pheromone/general odorant binding protein domain"/>
    <property type="match status" value="1"/>
</dbReference>
<dbReference type="GeneID" id="107040017"/>
<feature type="signal peptide" evidence="4">
    <location>
        <begin position="1"/>
        <end position="23"/>
    </location>
</feature>
<dbReference type="OrthoDB" id="21085at2759"/>
<sequence>MKSGILLGLAILLVAQSFENAEAKMTIPQVTNMLMPMRKTCIQKTGASADLVDAPKTGPMPDDPSLKCYYSCLLKMVKVVTKEGLPNYENMVKQMDMMLPADDLTARLKDVINLCAPKVTSTEPCEANWQFIKCFYETDKNVCFFP</sequence>
<dbReference type="Proteomes" id="UP000297026">
    <property type="component" value="Unassembled WGS sequence"/>
</dbReference>
<gene>
    <name evidence="5" type="primary">Obp13</name>
    <name evidence="5" type="ORF">DALL_DALL000265</name>
</gene>
<organism evidence="5 6">
    <name type="scientific">Diachasma alloeum</name>
    <dbReference type="NCBI Taxonomy" id="454923"/>
    <lineage>
        <taxon>Eukaryota</taxon>
        <taxon>Metazoa</taxon>
        <taxon>Ecdysozoa</taxon>
        <taxon>Arthropoda</taxon>
        <taxon>Hexapoda</taxon>
        <taxon>Insecta</taxon>
        <taxon>Pterygota</taxon>
        <taxon>Neoptera</taxon>
        <taxon>Endopterygota</taxon>
        <taxon>Hymenoptera</taxon>
        <taxon>Apocrita</taxon>
        <taxon>Ichneumonoidea</taxon>
        <taxon>Braconidae</taxon>
        <taxon>Opiinae</taxon>
        <taxon>Diachasma</taxon>
    </lineage>
</organism>
<reference evidence="5" key="1">
    <citation type="submission" date="2019-02" db="EMBL/GenBank/DDBJ databases">
        <title>Genome of the parasitoid wasp Diachasma alloeum, an emerging model for ecological speciation and transitions to asexual reproduction.</title>
        <authorList>
            <person name="Robertson H.M."/>
            <person name="Walden K.K."/>
            <person name="Tvedte E.S."/>
            <person name="Hood G.R."/>
            <person name="Feder J.L."/>
            <person name="Forbes A.A."/>
            <person name="Logsdon J.M."/>
            <person name="Mcelroy K.E."/>
        </authorList>
    </citation>
    <scope>NUCLEOTIDE SEQUENCE [LARGE SCALE GENOMIC DNA]</scope>
    <source>
        <strain evidence="5">Michigan</strain>
    </source>
</reference>
<proteinExistence type="inferred from homology"/>
<dbReference type="SMART" id="SM00708">
    <property type="entry name" value="PhBP"/>
    <property type="match status" value="1"/>
</dbReference>
<dbReference type="EMBL" id="ML158657">
    <property type="protein sequence ID" value="THK33083.1"/>
    <property type="molecule type" value="Genomic_DNA"/>
</dbReference>
<dbReference type="AlphaFoldDB" id="A0A4E0S4I3"/>
<dbReference type="GO" id="GO:0005549">
    <property type="term" value="F:odorant binding"/>
    <property type="evidence" value="ECO:0007669"/>
    <property type="project" value="InterPro"/>
</dbReference>
<dbReference type="KEGG" id="dam:107040017"/>
<keyword evidence="4" id="KW-0732">Signal</keyword>
<dbReference type="FunFam" id="1.10.238.20:FF:000001">
    <property type="entry name" value="General odorant-binding protein lush"/>
    <property type="match status" value="1"/>
</dbReference>
<dbReference type="InterPro" id="IPR006170">
    <property type="entry name" value="PBP/GOBP"/>
</dbReference>
<dbReference type="CTD" id="677674"/>
<evidence type="ECO:0000313" key="6">
    <source>
        <dbReference type="Proteomes" id="UP000297026"/>
    </source>
</evidence>
<name>A0A4E0S4I3_9HYME</name>
<dbReference type="CDD" id="cd23992">
    <property type="entry name" value="PBP_GOBP"/>
    <property type="match status" value="1"/>
</dbReference>
<keyword evidence="6" id="KW-1185">Reference proteome</keyword>
<evidence type="ECO:0000256" key="2">
    <source>
        <dbReference type="ARBA" id="ARBA00008098"/>
    </source>
</evidence>
<dbReference type="Pfam" id="PF01395">
    <property type="entry name" value="PBP_GOBP"/>
    <property type="match status" value="1"/>
</dbReference>
<protein>
    <submittedName>
        <fullName evidence="5">Odorant binding protein 13</fullName>
    </submittedName>
</protein>